<dbReference type="Proteomes" id="UP000185725">
    <property type="component" value="Unassembled WGS sequence"/>
</dbReference>
<proteinExistence type="predicted"/>
<evidence type="ECO:0000313" key="3">
    <source>
        <dbReference type="EMBL" id="SUX42130.1"/>
    </source>
</evidence>
<dbReference type="EMBL" id="UFVS01000001">
    <property type="protein sequence ID" value="SUX42130.1"/>
    <property type="molecule type" value="Genomic_DNA"/>
</dbReference>
<dbReference type="AlphaFoldDB" id="A0A381F6D9"/>
<dbReference type="PROSITE" id="PS51257">
    <property type="entry name" value="PROKAR_LIPOPROTEIN"/>
    <property type="match status" value="1"/>
</dbReference>
<dbReference type="KEGG" id="cil:EG358_01730"/>
<evidence type="ECO:0000313" key="4">
    <source>
        <dbReference type="Proteomes" id="UP000185725"/>
    </source>
</evidence>
<dbReference type="RefSeq" id="WP_076561168.1">
    <property type="nucleotide sequence ID" value="NZ_CP033928.1"/>
</dbReference>
<gene>
    <name evidence="1" type="ORF">EG340_12475</name>
    <name evidence="3" type="ORF">NCTC13560_00947</name>
    <name evidence="2" type="ORF">SAMN05421682_10812</name>
</gene>
<sequence length="188" mass="21952">MKQALYFIFILIFCLLIVSCKKEKKIQQNFEKFVVDESLPQNDTIKLLSKYPELKLYRTDVNESKSRTAYIVQESTIWNMSGKFDNYKCKANLKDDTLNISLNNNNKQSANGVLVKVFNGSYFIKDYDPKTIKGEEKFIKSKAIYQKLVLNKKGHQKNDSIYGFIDYKCMVDGGVKKIFRGYFRTLIK</sequence>
<protein>
    <recommendedName>
        <fullName evidence="7">Lipoprotein</fullName>
    </recommendedName>
</protein>
<name>A0A381F6D9_9FLAO</name>
<evidence type="ECO:0000313" key="5">
    <source>
        <dbReference type="Proteomes" id="UP000255231"/>
    </source>
</evidence>
<accession>A0A381F6D9</accession>
<dbReference type="Proteomes" id="UP000255231">
    <property type="component" value="Unassembled WGS sequence"/>
</dbReference>
<reference evidence="1 6" key="3">
    <citation type="submission" date="2018-11" db="EMBL/GenBank/DDBJ databases">
        <title>Proposal to divide the Flavobacteriaceae and reorganize its genera based on Amino Acid Identity values calculated from whole genome sequences.</title>
        <authorList>
            <person name="Nicholson A.C."/>
            <person name="Gulvik C.A."/>
            <person name="Whitney A.M."/>
            <person name="Humrighouse B.W."/>
            <person name="Bell M."/>
            <person name="Holmes B."/>
            <person name="Steigerwalt A."/>
            <person name="Villarma A."/>
            <person name="Sheth M."/>
            <person name="Batra D."/>
            <person name="Pryor J."/>
            <person name="Bernardet J.-F."/>
            <person name="Hugo C."/>
            <person name="Kampfer P."/>
            <person name="Newman J."/>
            <person name="Mcquiston J.R."/>
        </authorList>
    </citation>
    <scope>NUCLEOTIDE SEQUENCE [LARGE SCALE GENOMIC DNA]</scope>
    <source>
        <strain evidence="1 6">G0211</strain>
    </source>
</reference>
<evidence type="ECO:0000313" key="1">
    <source>
        <dbReference type="EMBL" id="AZA61808.1"/>
    </source>
</evidence>
<reference evidence="3 5" key="2">
    <citation type="submission" date="2018-06" db="EMBL/GenBank/DDBJ databases">
        <authorList>
            <consortium name="Pathogen Informatics"/>
            <person name="Doyle S."/>
        </authorList>
    </citation>
    <scope>NUCLEOTIDE SEQUENCE [LARGE SCALE GENOMIC DNA]</scope>
    <source>
        <strain evidence="3 5">NCTC13560</strain>
    </source>
</reference>
<evidence type="ECO:0008006" key="7">
    <source>
        <dbReference type="Google" id="ProtNLM"/>
    </source>
</evidence>
<reference evidence="2 4" key="1">
    <citation type="submission" date="2017-01" db="EMBL/GenBank/DDBJ databases">
        <authorList>
            <person name="Varghese N."/>
            <person name="Submissions S."/>
        </authorList>
    </citation>
    <scope>NUCLEOTIDE SEQUENCE [LARGE SCALE GENOMIC DNA]</scope>
    <source>
        <strain evidence="2 4">ATCC 27950</strain>
    </source>
</reference>
<dbReference type="EMBL" id="CP033928">
    <property type="protein sequence ID" value="AZA61808.1"/>
    <property type="molecule type" value="Genomic_DNA"/>
</dbReference>
<dbReference type="GeneID" id="303672403"/>
<evidence type="ECO:0000313" key="2">
    <source>
        <dbReference type="EMBL" id="SIQ74850.1"/>
    </source>
</evidence>
<evidence type="ECO:0000313" key="6">
    <source>
        <dbReference type="Proteomes" id="UP000269076"/>
    </source>
</evidence>
<dbReference type="EMBL" id="FTMF01000008">
    <property type="protein sequence ID" value="SIQ74850.1"/>
    <property type="molecule type" value="Genomic_DNA"/>
</dbReference>
<dbReference type="Proteomes" id="UP000269076">
    <property type="component" value="Chromosome"/>
</dbReference>
<dbReference type="OrthoDB" id="1253287at2"/>
<keyword evidence="4" id="KW-1185">Reference proteome</keyword>
<organism evidence="3 5">
    <name type="scientific">Chryseobacterium indoltheticum</name>
    <dbReference type="NCBI Taxonomy" id="254"/>
    <lineage>
        <taxon>Bacteria</taxon>
        <taxon>Pseudomonadati</taxon>
        <taxon>Bacteroidota</taxon>
        <taxon>Flavobacteriia</taxon>
        <taxon>Flavobacteriales</taxon>
        <taxon>Weeksellaceae</taxon>
        <taxon>Chryseobacterium group</taxon>
        <taxon>Chryseobacterium</taxon>
    </lineage>
</organism>